<feature type="chain" id="PRO_5020651317" description="TonB-dependent receptor plug domain-containing protein" evidence="8">
    <location>
        <begin position="21"/>
        <end position="662"/>
    </location>
</feature>
<name>A0A4Q0XYE1_9BACT</name>
<evidence type="ECO:0000256" key="4">
    <source>
        <dbReference type="ARBA" id="ARBA00022692"/>
    </source>
</evidence>
<dbReference type="GO" id="GO:0015344">
    <property type="term" value="F:siderophore uptake transmembrane transporter activity"/>
    <property type="evidence" value="ECO:0007669"/>
    <property type="project" value="TreeGrafter"/>
</dbReference>
<feature type="signal peptide" evidence="8">
    <location>
        <begin position="1"/>
        <end position="20"/>
    </location>
</feature>
<dbReference type="AlphaFoldDB" id="A0A4Q0XYE1"/>
<dbReference type="STRING" id="877500.GCA_000935065_02042"/>
<comment type="caution">
    <text evidence="10">The sequence shown here is derived from an EMBL/GenBank/DDBJ whole genome shotgun (WGS) entry which is preliminary data.</text>
</comment>
<keyword evidence="3" id="KW-1134">Transmembrane beta strand</keyword>
<dbReference type="PANTHER" id="PTHR30069:SF29">
    <property type="entry name" value="HEMOGLOBIN AND HEMOGLOBIN-HAPTOGLOBIN-BINDING PROTEIN 1-RELATED"/>
    <property type="match status" value="1"/>
</dbReference>
<organism evidence="10 11">
    <name type="scientific">Halarcobacter anaerophilus</name>
    <dbReference type="NCBI Taxonomy" id="877500"/>
    <lineage>
        <taxon>Bacteria</taxon>
        <taxon>Pseudomonadati</taxon>
        <taxon>Campylobacterota</taxon>
        <taxon>Epsilonproteobacteria</taxon>
        <taxon>Campylobacterales</taxon>
        <taxon>Arcobacteraceae</taxon>
        <taxon>Halarcobacter</taxon>
    </lineage>
</organism>
<evidence type="ECO:0000313" key="10">
    <source>
        <dbReference type="EMBL" id="RXJ62666.1"/>
    </source>
</evidence>
<keyword evidence="6" id="KW-0472">Membrane</keyword>
<keyword evidence="7" id="KW-0998">Cell outer membrane</keyword>
<dbReference type="OrthoDB" id="5409682at2"/>
<keyword evidence="5 8" id="KW-0732">Signal</keyword>
<gene>
    <name evidence="10" type="ORF">CRV06_09365</name>
</gene>
<dbReference type="EMBL" id="PDKO01000007">
    <property type="protein sequence ID" value="RXJ62666.1"/>
    <property type="molecule type" value="Genomic_DNA"/>
</dbReference>
<proteinExistence type="predicted"/>
<dbReference type="Gene3D" id="2.170.130.10">
    <property type="entry name" value="TonB-dependent receptor, plug domain"/>
    <property type="match status" value="1"/>
</dbReference>
<dbReference type="GO" id="GO:0009279">
    <property type="term" value="C:cell outer membrane"/>
    <property type="evidence" value="ECO:0007669"/>
    <property type="project" value="UniProtKB-SubCell"/>
</dbReference>
<dbReference type="Proteomes" id="UP000290191">
    <property type="component" value="Unassembled WGS sequence"/>
</dbReference>
<keyword evidence="11" id="KW-1185">Reference proteome</keyword>
<dbReference type="InterPro" id="IPR012910">
    <property type="entry name" value="Plug_dom"/>
</dbReference>
<reference evidence="10 11" key="1">
    <citation type="submission" date="2017-10" db="EMBL/GenBank/DDBJ databases">
        <title>Genomics of the genus Arcobacter.</title>
        <authorList>
            <person name="Perez-Cataluna A."/>
            <person name="Figueras M.J."/>
        </authorList>
    </citation>
    <scope>NUCLEOTIDE SEQUENCE [LARGE SCALE GENOMIC DNA]</scope>
    <source>
        <strain evidence="10 11">DSM 24636</strain>
    </source>
</reference>
<dbReference type="InterPro" id="IPR037066">
    <property type="entry name" value="Plug_dom_sf"/>
</dbReference>
<evidence type="ECO:0000256" key="6">
    <source>
        <dbReference type="ARBA" id="ARBA00023136"/>
    </source>
</evidence>
<dbReference type="RefSeq" id="WP_129082268.1">
    <property type="nucleotide sequence ID" value="NZ_CP041070.1"/>
</dbReference>
<dbReference type="SUPFAM" id="SSF56935">
    <property type="entry name" value="Porins"/>
    <property type="match status" value="1"/>
</dbReference>
<evidence type="ECO:0000256" key="1">
    <source>
        <dbReference type="ARBA" id="ARBA00004571"/>
    </source>
</evidence>
<comment type="subcellular location">
    <subcellularLocation>
        <location evidence="1">Cell outer membrane</location>
        <topology evidence="1">Multi-pass membrane protein</topology>
    </subcellularLocation>
</comment>
<sequence length="662" mass="74339">MKITHTSLIASLLFSSALFADENYKLKEISIVDKTNKTMQDIAYEQMNEPTVPTASSTLSTETFTQKDIEEIKPKNVYEILNNAQSVNISQMGRKHPYTISFRGSSSGVGSSAFGIILDGALLSDNSAMRILEVLPPETIQSLQIVRDSTALSLAPIQSFANPNGSTLQGFIVIKTKQPTQNGGGMKLSYETFNTKKGNAYYGGKSGDLYYMAAVNGIDTEGKDGFNMANEGGSAFLKTGLAKDDFNIELNVFYSRYFQEIQTNNSPLSGAYDVYWKYEPFENRLVSLSMAKNWSQNQITNITLSHAKASWDHDQDTTGDTDSYFVGTQKNDSIDIKHTMKLSDTILKVGGQAIWYDAPNGELFYEGRERKEQIYGAFVQAEHFISDKLVIDEAIRIDKKHTDKLYEIYAPSMEVNKKIKMGLLQLTTIDDQWSKAAVNMALGALYKLDDNNSLSAKFAYSTYSPVDGSTNSEGGSLEDEEQFKYEIGFENVLGNLTSKMNIFYYDIRNLKFAEYGVSLDNPVTFYQEDQKRWGTEISFDGRIDNFSYLLNYAFVKTNYKDEEIPNHLVSAKLGYTYENITSNVLVKYVSNYESNFLVKDGSYHEVGDFTTLDASIDYHHKLYSHDATVSVYGKNITDQEYSTKVGWENVGSIFGVSYAINF</sequence>
<evidence type="ECO:0000256" key="3">
    <source>
        <dbReference type="ARBA" id="ARBA00022452"/>
    </source>
</evidence>
<accession>A0A4Q0XYE1</accession>
<dbReference type="PANTHER" id="PTHR30069">
    <property type="entry name" value="TONB-DEPENDENT OUTER MEMBRANE RECEPTOR"/>
    <property type="match status" value="1"/>
</dbReference>
<evidence type="ECO:0000256" key="2">
    <source>
        <dbReference type="ARBA" id="ARBA00022448"/>
    </source>
</evidence>
<dbReference type="InterPro" id="IPR036942">
    <property type="entry name" value="Beta-barrel_TonB_sf"/>
</dbReference>
<evidence type="ECO:0000256" key="5">
    <source>
        <dbReference type="ARBA" id="ARBA00022729"/>
    </source>
</evidence>
<feature type="domain" description="TonB-dependent receptor plug" evidence="9">
    <location>
        <begin position="56"/>
        <end position="152"/>
    </location>
</feature>
<evidence type="ECO:0000259" key="9">
    <source>
        <dbReference type="Pfam" id="PF07715"/>
    </source>
</evidence>
<keyword evidence="2" id="KW-0813">Transport</keyword>
<keyword evidence="4" id="KW-0812">Transmembrane</keyword>
<evidence type="ECO:0000313" key="11">
    <source>
        <dbReference type="Proteomes" id="UP000290191"/>
    </source>
</evidence>
<evidence type="ECO:0000256" key="7">
    <source>
        <dbReference type="ARBA" id="ARBA00023237"/>
    </source>
</evidence>
<dbReference type="GO" id="GO:0044718">
    <property type="term" value="P:siderophore transmembrane transport"/>
    <property type="evidence" value="ECO:0007669"/>
    <property type="project" value="TreeGrafter"/>
</dbReference>
<protein>
    <recommendedName>
        <fullName evidence="9">TonB-dependent receptor plug domain-containing protein</fullName>
    </recommendedName>
</protein>
<dbReference type="Gene3D" id="2.40.170.20">
    <property type="entry name" value="TonB-dependent receptor, beta-barrel domain"/>
    <property type="match status" value="1"/>
</dbReference>
<dbReference type="InterPro" id="IPR039426">
    <property type="entry name" value="TonB-dep_rcpt-like"/>
</dbReference>
<dbReference type="Pfam" id="PF07715">
    <property type="entry name" value="Plug"/>
    <property type="match status" value="1"/>
</dbReference>
<evidence type="ECO:0000256" key="8">
    <source>
        <dbReference type="SAM" id="SignalP"/>
    </source>
</evidence>